<keyword evidence="5" id="KW-0028">Amino-acid biosynthesis</keyword>
<feature type="binding site" evidence="5">
    <location>
        <begin position="47"/>
        <end position="49"/>
    </location>
    <ligand>
        <name>3-dehydroquinate</name>
        <dbReference type="ChEBI" id="CHEBI:32364"/>
    </ligand>
</feature>
<dbReference type="Gene3D" id="3.20.20.70">
    <property type="entry name" value="Aldolase class I"/>
    <property type="match status" value="1"/>
</dbReference>
<dbReference type="CDD" id="cd00502">
    <property type="entry name" value="DHQase_I"/>
    <property type="match status" value="1"/>
</dbReference>
<dbReference type="HAMAP" id="MF_00214">
    <property type="entry name" value="AroD"/>
    <property type="match status" value="1"/>
</dbReference>
<evidence type="ECO:0000256" key="4">
    <source>
        <dbReference type="ARBA" id="ARBA00023270"/>
    </source>
</evidence>
<dbReference type="SUPFAM" id="SSF51569">
    <property type="entry name" value="Aldolase"/>
    <property type="match status" value="1"/>
</dbReference>
<accession>A0AB73T7W8</accession>
<dbReference type="GO" id="GO:0009073">
    <property type="term" value="P:aromatic amino acid family biosynthetic process"/>
    <property type="evidence" value="ECO:0007669"/>
    <property type="project" value="UniProtKB-KW"/>
</dbReference>
<comment type="caution">
    <text evidence="6">The sequence shown here is derived from an EMBL/GenBank/DDBJ whole genome shotgun (WGS) entry which is preliminary data.</text>
</comment>
<evidence type="ECO:0000256" key="3">
    <source>
        <dbReference type="ARBA" id="ARBA00023239"/>
    </source>
</evidence>
<evidence type="ECO:0000313" key="7">
    <source>
        <dbReference type="Proteomes" id="UP000245412"/>
    </source>
</evidence>
<dbReference type="Pfam" id="PF01487">
    <property type="entry name" value="DHquinase_I"/>
    <property type="match status" value="1"/>
</dbReference>
<dbReference type="NCBIfam" id="TIGR01093">
    <property type="entry name" value="aroD"/>
    <property type="match status" value="1"/>
</dbReference>
<dbReference type="FunFam" id="3.20.20.70:FF:000047">
    <property type="entry name" value="3-dehydroquinate dehydratase"/>
    <property type="match status" value="1"/>
</dbReference>
<protein>
    <recommendedName>
        <fullName evidence="5">3-dehydroquinate dehydratase</fullName>
        <shortName evidence="5">3-dehydroquinase</shortName>
        <ecNumber evidence="5">4.2.1.10</ecNumber>
    </recommendedName>
    <alternativeName>
        <fullName evidence="5">Type I DHQase</fullName>
    </alternativeName>
    <alternativeName>
        <fullName evidence="5">Type I dehydroquinase</fullName>
        <shortName evidence="5">DHQ1</shortName>
    </alternativeName>
</protein>
<organism evidence="6 7">
    <name type="scientific">Murimonas intestini</name>
    <dbReference type="NCBI Taxonomy" id="1337051"/>
    <lineage>
        <taxon>Bacteria</taxon>
        <taxon>Bacillati</taxon>
        <taxon>Bacillota</taxon>
        <taxon>Clostridia</taxon>
        <taxon>Lachnospirales</taxon>
        <taxon>Lachnospiraceae</taxon>
        <taxon>Murimonas</taxon>
    </lineage>
</organism>
<evidence type="ECO:0000256" key="2">
    <source>
        <dbReference type="ARBA" id="ARBA00023141"/>
    </source>
</evidence>
<dbReference type="AlphaFoldDB" id="A0AB73T7W8"/>
<reference evidence="6 7" key="1">
    <citation type="submission" date="2018-05" db="EMBL/GenBank/DDBJ databases">
        <authorList>
            <person name="Goeker M."/>
            <person name="Huntemann M."/>
            <person name="Clum A."/>
            <person name="Pillay M."/>
            <person name="Palaniappan K."/>
            <person name="Varghese N."/>
            <person name="Mikhailova N."/>
            <person name="Stamatis D."/>
            <person name="Reddy T."/>
            <person name="Daum C."/>
            <person name="Shapiro N."/>
            <person name="Ivanova N."/>
            <person name="Kyrpides N."/>
            <person name="Woyke T."/>
        </authorList>
    </citation>
    <scope>NUCLEOTIDE SEQUENCE [LARGE SCALE GENOMIC DNA]</scope>
    <source>
        <strain evidence="6 7">DSM 26524</strain>
    </source>
</reference>
<dbReference type="InterPro" id="IPR050146">
    <property type="entry name" value="Type-I_3-dehydroquinase"/>
</dbReference>
<dbReference type="EMBL" id="QGGY01000002">
    <property type="protein sequence ID" value="PWJ77907.1"/>
    <property type="molecule type" value="Genomic_DNA"/>
</dbReference>
<evidence type="ECO:0000313" key="6">
    <source>
        <dbReference type="EMBL" id="PWJ77907.1"/>
    </source>
</evidence>
<evidence type="ECO:0000256" key="1">
    <source>
        <dbReference type="ARBA" id="ARBA00001864"/>
    </source>
</evidence>
<dbReference type="InterPro" id="IPR013785">
    <property type="entry name" value="Aldolase_TIM"/>
</dbReference>
<dbReference type="RefSeq" id="WP_109624863.1">
    <property type="nucleotide sequence ID" value="NZ_CABJAT010000002.1"/>
</dbReference>
<dbReference type="GO" id="GO:0003855">
    <property type="term" value="F:3-dehydroquinate dehydratase activity"/>
    <property type="evidence" value="ECO:0007669"/>
    <property type="project" value="UniProtKB-UniRule"/>
</dbReference>
<proteinExistence type="inferred from homology"/>
<keyword evidence="3 5" id="KW-0456">Lyase</keyword>
<keyword evidence="2 5" id="KW-0057">Aromatic amino acid biosynthesis</keyword>
<feature type="binding site" evidence="5">
    <location>
        <position position="234"/>
    </location>
    <ligand>
        <name>3-dehydroquinate</name>
        <dbReference type="ChEBI" id="CHEBI:32364"/>
    </ligand>
</feature>
<dbReference type="GO" id="GO:0009423">
    <property type="term" value="P:chorismate biosynthetic process"/>
    <property type="evidence" value="ECO:0007669"/>
    <property type="project" value="UniProtKB-UniRule"/>
</dbReference>
<dbReference type="PANTHER" id="PTHR43699:SF1">
    <property type="entry name" value="3-DEHYDROQUINATE DEHYDRATASE"/>
    <property type="match status" value="1"/>
</dbReference>
<keyword evidence="4 5" id="KW-0704">Schiff base</keyword>
<gene>
    <name evidence="5" type="primary">aroD</name>
    <name evidence="6" type="ORF">C7383_10240</name>
</gene>
<evidence type="ECO:0000256" key="5">
    <source>
        <dbReference type="HAMAP-Rule" id="MF_00214"/>
    </source>
</evidence>
<dbReference type="GO" id="GO:0008652">
    <property type="term" value="P:amino acid biosynthetic process"/>
    <property type="evidence" value="ECO:0007669"/>
    <property type="project" value="UniProtKB-KW"/>
</dbReference>
<dbReference type="EC" id="4.2.1.10" evidence="5"/>
<feature type="binding site" evidence="5">
    <location>
        <position position="238"/>
    </location>
    <ligand>
        <name>3-dehydroquinate</name>
        <dbReference type="ChEBI" id="CHEBI:32364"/>
    </ligand>
</feature>
<comment type="caution">
    <text evidence="5">Lacks conserved residue(s) required for the propagation of feature annotation.</text>
</comment>
<name>A0AB73T7W8_9FIRM</name>
<dbReference type="PANTHER" id="PTHR43699">
    <property type="entry name" value="3-DEHYDROQUINATE DEHYDRATASE"/>
    <property type="match status" value="1"/>
</dbReference>
<comment type="similarity">
    <text evidence="5">Belongs to the type-I 3-dehydroquinase family.</text>
</comment>
<feature type="active site" description="Proton donor/acceptor" evidence="5">
    <location>
        <position position="145"/>
    </location>
</feature>
<comment type="pathway">
    <text evidence="5">Metabolic intermediate biosynthesis; chorismate biosynthesis; chorismate from D-erythrose 4-phosphate and phosphoenolpyruvate: step 3/7.</text>
</comment>
<feature type="binding site" evidence="5">
    <location>
        <position position="83"/>
    </location>
    <ligand>
        <name>3-dehydroquinate</name>
        <dbReference type="ChEBI" id="CHEBI:32364"/>
    </ligand>
</feature>
<comment type="subunit">
    <text evidence="5">Homodimer.</text>
</comment>
<feature type="binding site" evidence="5">
    <location>
        <position position="215"/>
    </location>
    <ligand>
        <name>3-dehydroquinate</name>
        <dbReference type="ChEBI" id="CHEBI:32364"/>
    </ligand>
</feature>
<dbReference type="InterPro" id="IPR001381">
    <property type="entry name" value="DHquinase_I"/>
</dbReference>
<sequence length="254" mass="28267">MSRQIEVRNLVIGDGIPKICVPIVAKNRIEIKVALKEMKNQAFDMVEWRADYFEEYNQPEKVEEVLGIIRDELGEMPILYTFRTRKEGGYRELSSIEEYIHMNTGVITSGLADLVDVETAMGDDVAFILIETAHSNGVKVIASNHDFSGTPKKEEMLMRLCKMQELEADIVKLAVMPQCERDVLNLMDATLTMKELHDVTPVVTMAMGEMGLLSRVSGSLFGSAVTFGCIGEASAPGQIPAERLRGVLKVLQRS</sequence>
<comment type="function">
    <text evidence="5">Involved in the third step of the chorismate pathway, which leads to the biosynthesis of aromatic amino acids. Catalyzes the cis-dehydration of 3-dehydroquinate (DHQ) and introduces the first double bond of the aromatic ring to yield 3-dehydroshikimate.</text>
</comment>
<comment type="catalytic activity">
    <reaction evidence="1 5">
        <text>3-dehydroquinate = 3-dehydroshikimate + H2O</text>
        <dbReference type="Rhea" id="RHEA:21096"/>
        <dbReference type="ChEBI" id="CHEBI:15377"/>
        <dbReference type="ChEBI" id="CHEBI:16630"/>
        <dbReference type="ChEBI" id="CHEBI:32364"/>
        <dbReference type="EC" id="4.2.1.10"/>
    </reaction>
</comment>
<dbReference type="GO" id="GO:0046279">
    <property type="term" value="P:3,4-dihydroxybenzoate biosynthetic process"/>
    <property type="evidence" value="ECO:0007669"/>
    <property type="project" value="TreeGrafter"/>
</dbReference>
<keyword evidence="7" id="KW-1185">Reference proteome</keyword>
<dbReference type="Proteomes" id="UP000245412">
    <property type="component" value="Unassembled WGS sequence"/>
</dbReference>
<feature type="active site" description="Schiff-base intermediate with substrate" evidence="5">
    <location>
        <position position="172"/>
    </location>
</feature>